<reference evidence="3 4" key="1">
    <citation type="submission" date="2016-05" db="EMBL/GenBank/DDBJ databases">
        <title>Complete genome sequence of a phthalic acid esters degrading Mycobacterium sp. YC-RL4.</title>
        <authorList>
            <person name="Ren L."/>
            <person name="Fan S."/>
            <person name="Ruth N."/>
            <person name="Jia Y."/>
            <person name="Wang J."/>
            <person name="Qiao C."/>
        </authorList>
    </citation>
    <scope>NUCLEOTIDE SEQUENCE [LARGE SCALE GENOMIC DNA]</scope>
    <source>
        <strain evidence="3 4">YC-RL4</strain>
    </source>
</reference>
<keyword evidence="2" id="KW-0472">Membrane</keyword>
<feature type="compositionally biased region" description="Basic and acidic residues" evidence="1">
    <location>
        <begin position="241"/>
        <end position="268"/>
    </location>
</feature>
<dbReference type="RefSeq" id="WP_067998969.1">
    <property type="nucleotide sequence ID" value="NZ_CP015596.1"/>
</dbReference>
<dbReference type="Proteomes" id="UP000077143">
    <property type="component" value="Chromosome"/>
</dbReference>
<protein>
    <submittedName>
        <fullName evidence="3">Uncharacterized protein</fullName>
    </submittedName>
</protein>
<sequence length="268" mass="29997">MTRVVHLISVLGVIGVPVFGWFGRDWAGGTTLAVYWFETVAACLFIVARIALHQRWSPRRGHFSYNAPGNEGPRLRHTVNGRRRSGKPLATYMSSFAVISLSFCAVHGVFLGTVLFLLNHNGVGHLVQVDWRSVGFGCLTMLAFMSVDFLVDLISLRNWPFRQLEQIGSRALSRVMVIHLTLLIGFVAIAVTDTPSTFFGVFVVLKTMASLSTALPQWEPAQPPKWLSSALNRIPSAKPGKRFEDAWADERTEERQRMEANERPWTDA</sequence>
<dbReference type="Pfam" id="PF20108">
    <property type="entry name" value="DUF6498"/>
    <property type="match status" value="1"/>
</dbReference>
<keyword evidence="4" id="KW-1185">Reference proteome</keyword>
<feature type="transmembrane region" description="Helical" evidence="2">
    <location>
        <begin position="34"/>
        <end position="52"/>
    </location>
</feature>
<evidence type="ECO:0000256" key="2">
    <source>
        <dbReference type="SAM" id="Phobius"/>
    </source>
</evidence>
<dbReference type="OrthoDB" id="4702224at2"/>
<keyword evidence="2" id="KW-1133">Transmembrane helix</keyword>
<proteinExistence type="predicted"/>
<organism evidence="3 4">
    <name type="scientific">Mycobacterium adipatum</name>
    <dbReference type="NCBI Taxonomy" id="1682113"/>
    <lineage>
        <taxon>Bacteria</taxon>
        <taxon>Bacillati</taxon>
        <taxon>Actinomycetota</taxon>
        <taxon>Actinomycetes</taxon>
        <taxon>Mycobacteriales</taxon>
        <taxon>Mycobacteriaceae</taxon>
        <taxon>Mycobacterium</taxon>
    </lineage>
</organism>
<gene>
    <name evidence="3" type="ORF">A7U43_20710</name>
</gene>
<keyword evidence="2" id="KW-0812">Transmembrane</keyword>
<feature type="region of interest" description="Disordered" evidence="1">
    <location>
        <begin position="235"/>
        <end position="268"/>
    </location>
</feature>
<dbReference type="EMBL" id="CP015596">
    <property type="protein sequence ID" value="ANE81392.1"/>
    <property type="molecule type" value="Genomic_DNA"/>
</dbReference>
<feature type="transmembrane region" description="Helical" evidence="2">
    <location>
        <begin position="171"/>
        <end position="191"/>
    </location>
</feature>
<dbReference type="KEGG" id="madi:A7U43_20710"/>
<name>A0A172UQI1_9MYCO</name>
<feature type="transmembrane region" description="Helical" evidence="2">
    <location>
        <begin position="5"/>
        <end position="22"/>
    </location>
</feature>
<evidence type="ECO:0000313" key="4">
    <source>
        <dbReference type="Proteomes" id="UP000077143"/>
    </source>
</evidence>
<accession>A0A172UQI1</accession>
<feature type="transmembrane region" description="Helical" evidence="2">
    <location>
        <begin position="131"/>
        <end position="151"/>
    </location>
</feature>
<feature type="transmembrane region" description="Helical" evidence="2">
    <location>
        <begin position="92"/>
        <end position="119"/>
    </location>
</feature>
<evidence type="ECO:0000313" key="3">
    <source>
        <dbReference type="EMBL" id="ANE81392.1"/>
    </source>
</evidence>
<dbReference type="AlphaFoldDB" id="A0A172UQI1"/>
<evidence type="ECO:0000256" key="1">
    <source>
        <dbReference type="SAM" id="MobiDB-lite"/>
    </source>
</evidence>
<dbReference type="InterPro" id="IPR045466">
    <property type="entry name" value="DUF6498"/>
</dbReference>